<dbReference type="SUPFAM" id="SSF52833">
    <property type="entry name" value="Thioredoxin-like"/>
    <property type="match status" value="1"/>
</dbReference>
<accession>A0A6S6T9Y2</accession>
<dbReference type="GO" id="GO:0047134">
    <property type="term" value="F:protein-disulfide reductase [NAD(P)H] activity"/>
    <property type="evidence" value="ECO:0007669"/>
    <property type="project" value="UniProtKB-EC"/>
</dbReference>
<feature type="transmembrane region" description="Helical" evidence="7">
    <location>
        <begin position="383"/>
        <end position="400"/>
    </location>
</feature>
<dbReference type="EMBL" id="CACVAW010000053">
    <property type="protein sequence ID" value="CAA6813166.1"/>
    <property type="molecule type" value="Genomic_DNA"/>
</dbReference>
<gene>
    <name evidence="9" type="ORF">HELGO_WM22618</name>
</gene>
<name>A0A6S6T9Y2_9BACT</name>
<evidence type="ECO:0000313" key="9">
    <source>
        <dbReference type="EMBL" id="CAA6813166.1"/>
    </source>
</evidence>
<evidence type="ECO:0000256" key="3">
    <source>
        <dbReference type="ARBA" id="ARBA00022692"/>
    </source>
</evidence>
<organism evidence="9">
    <name type="scientific">uncultured Campylobacterales bacterium</name>
    <dbReference type="NCBI Taxonomy" id="352960"/>
    <lineage>
        <taxon>Bacteria</taxon>
        <taxon>Pseudomonadati</taxon>
        <taxon>Campylobacterota</taxon>
        <taxon>Epsilonproteobacteria</taxon>
        <taxon>Campylobacterales</taxon>
        <taxon>environmental samples</taxon>
    </lineage>
</organism>
<evidence type="ECO:0000256" key="5">
    <source>
        <dbReference type="ARBA" id="ARBA00022989"/>
    </source>
</evidence>
<keyword evidence="2" id="KW-1003">Cell membrane</keyword>
<dbReference type="Gene3D" id="3.40.30.10">
    <property type="entry name" value="Glutaredoxin"/>
    <property type="match status" value="1"/>
</dbReference>
<dbReference type="Pfam" id="PF11412">
    <property type="entry name" value="DsbD_N"/>
    <property type="match status" value="1"/>
</dbReference>
<dbReference type="GO" id="GO:0045454">
    <property type="term" value="P:cell redox homeostasis"/>
    <property type="evidence" value="ECO:0007669"/>
    <property type="project" value="TreeGrafter"/>
</dbReference>
<keyword evidence="5 7" id="KW-1133">Transmembrane helix</keyword>
<feature type="transmembrane region" description="Helical" evidence="7">
    <location>
        <begin position="238"/>
        <end position="260"/>
    </location>
</feature>
<evidence type="ECO:0000256" key="6">
    <source>
        <dbReference type="ARBA" id="ARBA00023136"/>
    </source>
</evidence>
<feature type="domain" description="Thioredoxin" evidence="8">
    <location>
        <begin position="426"/>
        <end position="555"/>
    </location>
</feature>
<reference evidence="9" key="1">
    <citation type="submission" date="2020-01" db="EMBL/GenBank/DDBJ databases">
        <authorList>
            <person name="Meier V. D."/>
            <person name="Meier V D."/>
        </authorList>
    </citation>
    <scope>NUCLEOTIDE SEQUENCE</scope>
    <source>
        <strain evidence="9">HLG_WM_MAG_12</strain>
    </source>
</reference>
<dbReference type="PROSITE" id="PS51352">
    <property type="entry name" value="THIOREDOXIN_2"/>
    <property type="match status" value="1"/>
</dbReference>
<evidence type="ECO:0000259" key="8">
    <source>
        <dbReference type="PROSITE" id="PS51352"/>
    </source>
</evidence>
<proteinExistence type="predicted"/>
<dbReference type="InterPro" id="IPR028250">
    <property type="entry name" value="DsbDN"/>
</dbReference>
<feature type="transmembrane region" description="Helical" evidence="7">
    <location>
        <begin position="158"/>
        <end position="190"/>
    </location>
</feature>
<feature type="transmembrane region" description="Helical" evidence="7">
    <location>
        <begin position="202"/>
        <end position="226"/>
    </location>
</feature>
<dbReference type="GO" id="GO:0017004">
    <property type="term" value="P:cytochrome complex assembly"/>
    <property type="evidence" value="ECO:0007669"/>
    <property type="project" value="UniProtKB-KW"/>
</dbReference>
<feature type="transmembrane region" description="Helical" evidence="7">
    <location>
        <begin position="407"/>
        <end position="424"/>
    </location>
</feature>
<keyword evidence="4" id="KW-0201">Cytochrome c-type biogenesis</keyword>
<dbReference type="Gene3D" id="2.60.40.1250">
    <property type="entry name" value="Thiol:disulfide interchange protein DsbD, N-terminal domain"/>
    <property type="match status" value="1"/>
</dbReference>
<evidence type="ECO:0000256" key="1">
    <source>
        <dbReference type="ARBA" id="ARBA00004651"/>
    </source>
</evidence>
<dbReference type="InterPro" id="IPR036929">
    <property type="entry name" value="DsbDN_sf"/>
</dbReference>
<feature type="transmembrane region" description="Helical" evidence="7">
    <location>
        <begin position="320"/>
        <end position="344"/>
    </location>
</feature>
<sequence length="556" mass="61277">MKKLILILGLMLSVFAYEVKGDFVSVKDAFKVSHEESEKSLDFKIDIAKNIYLYGDSIKLLKDGEEVDIKLPKTTKYETFDVYFDELNIGVNNPKNGLYTLKYQGCAKSGFCYPPKKYEIEIKSAKTESSDNLFSSLFSTNDQDVLDTLKGFFSDYGYVYSLLLFLLIGALLSLTPCIFPIVPILSSILVSNSKGMTGKKGFLLSFIYVLGMAFAYAIVGAIAGTWGFSVQGSFQNPWVLSIFSIIFVLLSLSLFGLYEIKLPASLQTKLSKKSDEASNKGGFLGTFVMGFLSALIVGACTGPVVAGAFLLVSFLNDPIFGAIGFFFMGFGVGLPLLVVGLGFGKFMPKPGGWMSVISKIFGLVLLGVAIIMISRILSFQATMILWGVLALVSSFVFFKFRNIVSKIISGLFLVYGLVIFYGAVNGAVSPLAPFVKFEDNSSWDNVSSIKELKSYNAQKPILLNFTADWCIYCKELEVNTFAKPEISALMEQFELIKIDLTSMDEGKYELMDVFEVSGPPAIIFFDVNKNELKSSRVSGYIEADDFAPILKDILEK</sequence>
<evidence type="ECO:0000256" key="2">
    <source>
        <dbReference type="ARBA" id="ARBA00022475"/>
    </source>
</evidence>
<dbReference type="AlphaFoldDB" id="A0A6S6T9Y2"/>
<dbReference type="InterPro" id="IPR036249">
    <property type="entry name" value="Thioredoxin-like_sf"/>
</dbReference>
<dbReference type="InterPro" id="IPR012336">
    <property type="entry name" value="Thioredoxin-like_fold"/>
</dbReference>
<feature type="transmembrane region" description="Helical" evidence="7">
    <location>
        <begin position="356"/>
        <end position="377"/>
    </location>
</feature>
<dbReference type="SUPFAM" id="SSF74863">
    <property type="entry name" value="Thiol:disulfide interchange protein DsbD, N-terminal domain (DsbD-alpha)"/>
    <property type="match status" value="1"/>
</dbReference>
<keyword evidence="3 7" id="KW-0812">Transmembrane</keyword>
<dbReference type="InterPro" id="IPR013766">
    <property type="entry name" value="Thioredoxin_domain"/>
</dbReference>
<evidence type="ECO:0000256" key="7">
    <source>
        <dbReference type="SAM" id="Phobius"/>
    </source>
</evidence>
<keyword evidence="6 7" id="KW-0472">Membrane</keyword>
<comment type="subcellular location">
    <subcellularLocation>
        <location evidence="1">Cell membrane</location>
        <topology evidence="1">Multi-pass membrane protein</topology>
    </subcellularLocation>
</comment>
<dbReference type="Pfam" id="PF02683">
    <property type="entry name" value="DsbD_TM"/>
    <property type="match status" value="1"/>
</dbReference>
<dbReference type="EC" id="1.8.1.8" evidence="9"/>
<dbReference type="GO" id="GO:0005886">
    <property type="term" value="C:plasma membrane"/>
    <property type="evidence" value="ECO:0007669"/>
    <property type="project" value="UniProtKB-SubCell"/>
</dbReference>
<feature type="transmembrane region" description="Helical" evidence="7">
    <location>
        <begin position="281"/>
        <end position="314"/>
    </location>
</feature>
<dbReference type="Pfam" id="PF13098">
    <property type="entry name" value="Thioredoxin_2"/>
    <property type="match status" value="1"/>
</dbReference>
<dbReference type="PANTHER" id="PTHR32234:SF0">
    <property type="entry name" value="THIOL:DISULFIDE INTERCHANGE PROTEIN DSBD"/>
    <property type="match status" value="1"/>
</dbReference>
<protein>
    <submittedName>
        <fullName evidence="9">Cytochrome c-type biogenesis protein DsbD, protein-disulfide reductase (EC)</fullName>
        <ecNumber evidence="9">1.8.1.8</ecNumber>
    </submittedName>
</protein>
<dbReference type="PANTHER" id="PTHR32234">
    <property type="entry name" value="THIOL:DISULFIDE INTERCHANGE PROTEIN DSBD"/>
    <property type="match status" value="1"/>
</dbReference>
<dbReference type="NCBIfam" id="NF001419">
    <property type="entry name" value="PRK00293.1"/>
    <property type="match status" value="1"/>
</dbReference>
<dbReference type="InterPro" id="IPR003834">
    <property type="entry name" value="Cyt_c_assmbl_TM_dom"/>
</dbReference>
<keyword evidence="9" id="KW-0560">Oxidoreductase</keyword>
<evidence type="ECO:0000256" key="4">
    <source>
        <dbReference type="ARBA" id="ARBA00022748"/>
    </source>
</evidence>